<dbReference type="GO" id="GO:0006355">
    <property type="term" value="P:regulation of DNA-templated transcription"/>
    <property type="evidence" value="ECO:0007669"/>
    <property type="project" value="InterPro"/>
</dbReference>
<dbReference type="InterPro" id="IPR003441">
    <property type="entry name" value="NAC-dom"/>
</dbReference>
<name>A0A5J5AXM6_9ASTE</name>
<reference evidence="6 7" key="1">
    <citation type="submission" date="2019-09" db="EMBL/GenBank/DDBJ databases">
        <title>A chromosome-level genome assembly of the Chinese tupelo Nyssa sinensis.</title>
        <authorList>
            <person name="Yang X."/>
            <person name="Kang M."/>
            <person name="Yang Y."/>
            <person name="Xiong H."/>
            <person name="Wang M."/>
            <person name="Zhang Z."/>
            <person name="Wang Z."/>
            <person name="Wu H."/>
            <person name="Ma T."/>
            <person name="Liu J."/>
            <person name="Xi Z."/>
        </authorList>
    </citation>
    <scope>NUCLEOTIDE SEQUENCE [LARGE SCALE GENOMIC DNA]</scope>
    <source>
        <strain evidence="6">J267</strain>
        <tissue evidence="6">Leaf</tissue>
    </source>
</reference>
<keyword evidence="7" id="KW-1185">Reference proteome</keyword>
<dbReference type="Gene3D" id="2.170.150.80">
    <property type="entry name" value="NAC domain"/>
    <property type="match status" value="1"/>
</dbReference>
<dbReference type="InterPro" id="IPR036093">
    <property type="entry name" value="NAC_dom_sf"/>
</dbReference>
<dbReference type="PANTHER" id="PTHR31719">
    <property type="entry name" value="NAC TRANSCRIPTION FACTOR 56"/>
    <property type="match status" value="1"/>
</dbReference>
<proteinExistence type="predicted"/>
<dbReference type="SUPFAM" id="SSF101941">
    <property type="entry name" value="NAC domain"/>
    <property type="match status" value="1"/>
</dbReference>
<keyword evidence="1" id="KW-0805">Transcription regulation</keyword>
<protein>
    <recommendedName>
        <fullName evidence="5">NAC domain-containing protein</fullName>
    </recommendedName>
</protein>
<keyword evidence="2" id="KW-0238">DNA-binding</keyword>
<evidence type="ECO:0000256" key="1">
    <source>
        <dbReference type="ARBA" id="ARBA00023015"/>
    </source>
</evidence>
<gene>
    <name evidence="6" type="ORF">F0562_030724</name>
</gene>
<organism evidence="6 7">
    <name type="scientific">Nyssa sinensis</name>
    <dbReference type="NCBI Taxonomy" id="561372"/>
    <lineage>
        <taxon>Eukaryota</taxon>
        <taxon>Viridiplantae</taxon>
        <taxon>Streptophyta</taxon>
        <taxon>Embryophyta</taxon>
        <taxon>Tracheophyta</taxon>
        <taxon>Spermatophyta</taxon>
        <taxon>Magnoliopsida</taxon>
        <taxon>eudicotyledons</taxon>
        <taxon>Gunneridae</taxon>
        <taxon>Pentapetalae</taxon>
        <taxon>asterids</taxon>
        <taxon>Cornales</taxon>
        <taxon>Nyssaceae</taxon>
        <taxon>Nyssa</taxon>
    </lineage>
</organism>
<dbReference type="Pfam" id="PF02365">
    <property type="entry name" value="NAM"/>
    <property type="match status" value="1"/>
</dbReference>
<dbReference type="GO" id="GO:0003677">
    <property type="term" value="F:DNA binding"/>
    <property type="evidence" value="ECO:0007669"/>
    <property type="project" value="UniProtKB-KW"/>
</dbReference>
<dbReference type="PANTHER" id="PTHR31719:SF164">
    <property type="entry name" value="NAC DOMAIN-CONTAINING PROTEIN"/>
    <property type="match status" value="1"/>
</dbReference>
<dbReference type="EMBL" id="CM018040">
    <property type="protein sequence ID" value="KAA8535713.1"/>
    <property type="molecule type" value="Genomic_DNA"/>
</dbReference>
<dbReference type="AlphaFoldDB" id="A0A5J5AXM6"/>
<accession>A0A5J5AXM6</accession>
<evidence type="ECO:0000256" key="2">
    <source>
        <dbReference type="ARBA" id="ARBA00023125"/>
    </source>
</evidence>
<sequence>MSGIPLGFRFMPTEEELIHYLWTKVVDLPLPFPGVVIERDLYGDKAPWEVFNNEVPNPWVTIKEKKKTTNTIYVLTRLKKIGPKQNVRRAGCGTWDAQTGAVQIKNDQKKVIGFKRMLVFQVKGDLHVENNSHWIMHEYSLPAVSLIDLQGSDFVLCRVMRDDSKCLRRYEVPATSTDRATESEPCVVERSQECGKRRPTFEEANSRRTKVRCGSDITKISIELYSAVIPVASSLALQPNWLDDFETCCGSVAPPKSDELDSTIMSIPSTAKEVASLPSWSDDENIFENFDDQTFQSFLNDQFQF</sequence>
<feature type="domain" description="NAC" evidence="5">
    <location>
        <begin position="4"/>
        <end position="162"/>
    </location>
</feature>
<evidence type="ECO:0000256" key="4">
    <source>
        <dbReference type="ARBA" id="ARBA00023242"/>
    </source>
</evidence>
<dbReference type="PROSITE" id="PS51005">
    <property type="entry name" value="NAC"/>
    <property type="match status" value="1"/>
</dbReference>
<evidence type="ECO:0000313" key="7">
    <source>
        <dbReference type="Proteomes" id="UP000325577"/>
    </source>
</evidence>
<dbReference type="GO" id="GO:0048731">
    <property type="term" value="P:system development"/>
    <property type="evidence" value="ECO:0007669"/>
    <property type="project" value="TreeGrafter"/>
</dbReference>
<dbReference type="Proteomes" id="UP000325577">
    <property type="component" value="Linkage Group LG17"/>
</dbReference>
<evidence type="ECO:0000259" key="5">
    <source>
        <dbReference type="PROSITE" id="PS51005"/>
    </source>
</evidence>
<dbReference type="OrthoDB" id="1622899at2759"/>
<keyword evidence="4" id="KW-0539">Nucleus</keyword>
<evidence type="ECO:0000313" key="6">
    <source>
        <dbReference type="EMBL" id="KAA8535713.1"/>
    </source>
</evidence>
<evidence type="ECO:0000256" key="3">
    <source>
        <dbReference type="ARBA" id="ARBA00023163"/>
    </source>
</evidence>
<keyword evidence="3" id="KW-0804">Transcription</keyword>